<protein>
    <recommendedName>
        <fullName evidence="4">HTH gntR-type domain-containing protein</fullName>
    </recommendedName>
</protein>
<dbReference type="Proteomes" id="UP000216024">
    <property type="component" value="Unassembled WGS sequence"/>
</dbReference>
<dbReference type="InterPro" id="IPR036390">
    <property type="entry name" value="WH_DNA-bd_sf"/>
</dbReference>
<evidence type="ECO:0000256" key="1">
    <source>
        <dbReference type="ARBA" id="ARBA00023015"/>
    </source>
</evidence>
<gene>
    <name evidence="5" type="ORF">CCE28_07450</name>
</gene>
<dbReference type="SMART" id="SM00895">
    <property type="entry name" value="FCD"/>
    <property type="match status" value="1"/>
</dbReference>
<evidence type="ECO:0000259" key="4">
    <source>
        <dbReference type="PROSITE" id="PS50949"/>
    </source>
</evidence>
<dbReference type="AlphaFoldDB" id="A0A267MLU9"/>
<evidence type="ECO:0000313" key="5">
    <source>
        <dbReference type="EMBL" id="PAB59783.1"/>
    </source>
</evidence>
<dbReference type="InterPro" id="IPR011711">
    <property type="entry name" value="GntR_C"/>
</dbReference>
<feature type="domain" description="HTH gntR-type" evidence="4">
    <location>
        <begin position="8"/>
        <end position="76"/>
    </location>
</feature>
<dbReference type="Pfam" id="PF00392">
    <property type="entry name" value="GntR"/>
    <property type="match status" value="1"/>
</dbReference>
<reference evidence="5 6" key="1">
    <citation type="submission" date="2017-06" db="EMBL/GenBank/DDBJ databases">
        <title>Draft genome sequence of anaerobic fermentative bacterium Anaeromicrobium sediminis DY2726D isolated from West Pacific Ocean sediments.</title>
        <authorList>
            <person name="Zeng X."/>
        </authorList>
    </citation>
    <scope>NUCLEOTIDE SEQUENCE [LARGE SCALE GENOMIC DNA]</scope>
    <source>
        <strain evidence="5 6">DY2726D</strain>
    </source>
</reference>
<evidence type="ECO:0000256" key="3">
    <source>
        <dbReference type="ARBA" id="ARBA00023163"/>
    </source>
</evidence>
<dbReference type="GO" id="GO:0003677">
    <property type="term" value="F:DNA binding"/>
    <property type="evidence" value="ECO:0007669"/>
    <property type="project" value="UniProtKB-KW"/>
</dbReference>
<sequence length="241" mass="27876">MIKPASRTTLYEDITKQIIDQIKNGHWIPGEKIPGEVELSKHFQVSRNCIRESLKALELSGIINAKAGRGTYLSDGALKNIHKMELLWLLKDKDALVELMEIRLLLEVQLAHMAAEKATPSQIEELENLVDEAKKAIEEKKYSIDYGYDFHMKLIEISDNRIMSRFLNSITDELMAQRSMLIIKHLDENQLIKENDEHRAILKYIKEGNGKEASRVMYQHLYDAMKLLNKDFSSRVGYFQV</sequence>
<comment type="caution">
    <text evidence="5">The sequence shown here is derived from an EMBL/GenBank/DDBJ whole genome shotgun (WGS) entry which is preliminary data.</text>
</comment>
<dbReference type="SMART" id="SM00345">
    <property type="entry name" value="HTH_GNTR"/>
    <property type="match status" value="1"/>
</dbReference>
<dbReference type="GO" id="GO:0003700">
    <property type="term" value="F:DNA-binding transcription factor activity"/>
    <property type="evidence" value="ECO:0007669"/>
    <property type="project" value="InterPro"/>
</dbReference>
<dbReference type="Gene3D" id="1.10.10.10">
    <property type="entry name" value="Winged helix-like DNA-binding domain superfamily/Winged helix DNA-binding domain"/>
    <property type="match status" value="1"/>
</dbReference>
<proteinExistence type="predicted"/>
<keyword evidence="3" id="KW-0804">Transcription</keyword>
<dbReference type="InterPro" id="IPR036388">
    <property type="entry name" value="WH-like_DNA-bd_sf"/>
</dbReference>
<name>A0A267MLU9_9FIRM</name>
<dbReference type="PRINTS" id="PR00035">
    <property type="entry name" value="HTHGNTR"/>
</dbReference>
<dbReference type="OrthoDB" id="9799482at2"/>
<dbReference type="PANTHER" id="PTHR43537:SF5">
    <property type="entry name" value="UXU OPERON TRANSCRIPTIONAL REGULATOR"/>
    <property type="match status" value="1"/>
</dbReference>
<dbReference type="EMBL" id="NIBG01000005">
    <property type="protein sequence ID" value="PAB59783.1"/>
    <property type="molecule type" value="Genomic_DNA"/>
</dbReference>
<dbReference type="PROSITE" id="PS50949">
    <property type="entry name" value="HTH_GNTR"/>
    <property type="match status" value="1"/>
</dbReference>
<evidence type="ECO:0000313" key="6">
    <source>
        <dbReference type="Proteomes" id="UP000216024"/>
    </source>
</evidence>
<dbReference type="Pfam" id="PF07729">
    <property type="entry name" value="FCD"/>
    <property type="match status" value="1"/>
</dbReference>
<keyword evidence="2" id="KW-0238">DNA-binding</keyword>
<dbReference type="InterPro" id="IPR000524">
    <property type="entry name" value="Tscrpt_reg_HTH_GntR"/>
</dbReference>
<dbReference type="SUPFAM" id="SSF46785">
    <property type="entry name" value="Winged helix' DNA-binding domain"/>
    <property type="match status" value="1"/>
</dbReference>
<keyword evidence="1" id="KW-0805">Transcription regulation</keyword>
<dbReference type="Gene3D" id="1.20.120.530">
    <property type="entry name" value="GntR ligand-binding domain-like"/>
    <property type="match status" value="1"/>
</dbReference>
<dbReference type="PANTHER" id="PTHR43537">
    <property type="entry name" value="TRANSCRIPTIONAL REGULATOR, GNTR FAMILY"/>
    <property type="match status" value="1"/>
</dbReference>
<dbReference type="InterPro" id="IPR008920">
    <property type="entry name" value="TF_FadR/GntR_C"/>
</dbReference>
<dbReference type="RefSeq" id="WP_095132545.1">
    <property type="nucleotide sequence ID" value="NZ_NIBG01000005.1"/>
</dbReference>
<keyword evidence="6" id="KW-1185">Reference proteome</keyword>
<accession>A0A267MLU9</accession>
<dbReference type="CDD" id="cd07377">
    <property type="entry name" value="WHTH_GntR"/>
    <property type="match status" value="1"/>
</dbReference>
<evidence type="ECO:0000256" key="2">
    <source>
        <dbReference type="ARBA" id="ARBA00023125"/>
    </source>
</evidence>
<organism evidence="5 6">
    <name type="scientific">Anaeromicrobium sediminis</name>
    <dbReference type="NCBI Taxonomy" id="1478221"/>
    <lineage>
        <taxon>Bacteria</taxon>
        <taxon>Bacillati</taxon>
        <taxon>Bacillota</taxon>
        <taxon>Clostridia</taxon>
        <taxon>Peptostreptococcales</taxon>
        <taxon>Thermotaleaceae</taxon>
        <taxon>Anaeromicrobium</taxon>
    </lineage>
</organism>
<dbReference type="SUPFAM" id="SSF48008">
    <property type="entry name" value="GntR ligand-binding domain-like"/>
    <property type="match status" value="1"/>
</dbReference>